<sequence>MNKAITDGLVFMPPAFENGLTVWSSGDGTPGSPTYDGAVNAALVTADQDFASCLELQKTTTVTKLRYMGETTILPGCYLRIRARVKAMSGNLPSARIAAWAGGAGGAHVAGVVETGPSVALTAYGKVETVEAIVGTGNRTGVDMSWGTSALYGHFGIDLTGANGGIVRVDDIEIEDITSAFLRTMMDWVDVRDYGAVGDGVTNDAVAVEAADAVADATGRTLLFSAGTYFLDADVTLESPARFEGTLTMPVNRRIAMTRSFDLPSYADAFGSEELGFKKAYQALVNFADHDTLDMCGRRIEITAPIDMQAAVNNKTSFSSRRTIRNGQFNVIAGPAWDTVTVTSQASYSAGNELVLSAVANIANIPVGALVEGVGVGREVYVTSVNVAAGTLTLSQPLYGAAGTQVYTFTRYKYVLDFSGFASLSNMILDDLQFECGGEASGIMLAPAGSIFQLRDSHVLGPKNRGITSIGRGCQGMLIDRCQFVSNESPLRSQDRISVAINTNANDVKIRDNRAVHFRHFVVLGGNGNLIAGNHWFQGDQETAGLRVAGLVLAGTDVKSTINGNYVDNSFIEWTNEYESDPDFANQFSFGGLTITGNTFTVADVAPWFSWIVVKPYGSGHYIRGLNLSGNVFRSLNGSVDRVEKVDTTFAPLVNFSMRNIWVGENTFTSVNQAIANPVLVQHDQVTEATVWTIDPGPYLPFGGWARNVDAVVAEGMITGPSSVRRTDMPYVDVTQGASKNQITLNWAQPSKGRVNVTVRMDNPN</sequence>
<accession>A0ABT2ZLC8</accession>
<evidence type="ECO:0000313" key="2">
    <source>
        <dbReference type="EMBL" id="MCV2871922.1"/>
    </source>
</evidence>
<protein>
    <submittedName>
        <fullName evidence="2">Right-handed parallel beta-helix repeat-containing protein</fullName>
    </submittedName>
</protein>
<dbReference type="InterPro" id="IPR024535">
    <property type="entry name" value="RHGA/B-epi-like_pectate_lyase"/>
</dbReference>
<name>A0ABT2ZLC8_9RHOB</name>
<keyword evidence="3" id="KW-1185">Reference proteome</keyword>
<dbReference type="Pfam" id="PF12708">
    <property type="entry name" value="Pect-lyase_RHGA_epim"/>
    <property type="match status" value="1"/>
</dbReference>
<evidence type="ECO:0000259" key="1">
    <source>
        <dbReference type="Pfam" id="PF12708"/>
    </source>
</evidence>
<dbReference type="Gene3D" id="2.160.20.10">
    <property type="entry name" value="Single-stranded right-handed beta-helix, Pectin lyase-like"/>
    <property type="match status" value="1"/>
</dbReference>
<dbReference type="SUPFAM" id="SSF51126">
    <property type="entry name" value="Pectin lyase-like"/>
    <property type="match status" value="1"/>
</dbReference>
<dbReference type="Proteomes" id="UP001652564">
    <property type="component" value="Unassembled WGS sequence"/>
</dbReference>
<feature type="domain" description="Rhamnogalacturonase A/B/Epimerase-like pectate lyase" evidence="1">
    <location>
        <begin position="188"/>
        <end position="289"/>
    </location>
</feature>
<dbReference type="EMBL" id="JAOWKZ010000002">
    <property type="protein sequence ID" value="MCV2871922.1"/>
    <property type="molecule type" value="Genomic_DNA"/>
</dbReference>
<proteinExistence type="predicted"/>
<comment type="caution">
    <text evidence="2">The sequence shown here is derived from an EMBL/GenBank/DDBJ whole genome shotgun (WGS) entry which is preliminary data.</text>
</comment>
<reference evidence="2 3" key="1">
    <citation type="submission" date="2022-10" db="EMBL/GenBank/DDBJ databases">
        <title>Defluviimonas sp. nov., isolated from ocean surface sediments.</title>
        <authorList>
            <person name="He W."/>
            <person name="Wang L."/>
            <person name="Zhang D.-F."/>
        </authorList>
    </citation>
    <scope>NUCLEOTIDE SEQUENCE [LARGE SCALE GENOMIC DNA]</scope>
    <source>
        <strain evidence="2 3">WL0050</strain>
    </source>
</reference>
<organism evidence="2 3">
    <name type="scientific">Albidovulum litorale</name>
    <dbReference type="NCBI Taxonomy" id="2984134"/>
    <lineage>
        <taxon>Bacteria</taxon>
        <taxon>Pseudomonadati</taxon>
        <taxon>Pseudomonadota</taxon>
        <taxon>Alphaproteobacteria</taxon>
        <taxon>Rhodobacterales</taxon>
        <taxon>Paracoccaceae</taxon>
        <taxon>Albidovulum</taxon>
    </lineage>
</organism>
<gene>
    <name evidence="2" type="ORF">OEZ71_06395</name>
</gene>
<dbReference type="InterPro" id="IPR011050">
    <property type="entry name" value="Pectin_lyase_fold/virulence"/>
</dbReference>
<dbReference type="InterPro" id="IPR012334">
    <property type="entry name" value="Pectin_lyas_fold"/>
</dbReference>
<evidence type="ECO:0000313" key="3">
    <source>
        <dbReference type="Proteomes" id="UP001652564"/>
    </source>
</evidence>